<dbReference type="SUPFAM" id="SSF51905">
    <property type="entry name" value="FAD/NAD(P)-binding domain"/>
    <property type="match status" value="1"/>
</dbReference>
<dbReference type="EMBL" id="JACFOF010000005">
    <property type="protein sequence ID" value="MBW7953652.1"/>
    <property type="molecule type" value="Genomic_DNA"/>
</dbReference>
<accession>A0A952AKF3</accession>
<evidence type="ECO:0000313" key="1">
    <source>
        <dbReference type="EMBL" id="MBW7953652.1"/>
    </source>
</evidence>
<dbReference type="AlphaFoldDB" id="A0A952AKF3"/>
<name>A0A952AKF3_9BACT</name>
<dbReference type="Pfam" id="PF05834">
    <property type="entry name" value="Lycopene_cycl"/>
    <property type="match status" value="1"/>
</dbReference>
<gene>
    <name evidence="1" type="ORF">H3C67_02605</name>
</gene>
<protein>
    <recommendedName>
        <fullName evidence="3">Lycopene cyclase</fullName>
    </recommendedName>
</protein>
<sequence>MKSRYDSIICGAGLSGSLLAHCLRMKGEKVLIYDAQKSTRQHMTAWWAKDSDAILTSNWKWKNFGLIDEKGRYYNKTLSQYVYKATWNNDLLEELKKGSDFVQKNLSDDDLIQLSLSNTDAKLFDGRYVQPKEDKHEINQIFYGQVLEYDHEHVYHEPVLFDLRPGKGKEPIFSYILPLSKNRLFVELVSFIKADVKSLHQKYLQQNNLTNGKVVFVESGLTPLFQYNRKIDNKITEIGIRGGILRPSNGYGMPYFLKDAQLLANSSHYQRGSLTKILDAIFLKAIKRETSVNVGILSAMSAKFSGDEIFAFMDENYSLKRLLKLLLCLRPLKVLRFVLFNIRN</sequence>
<dbReference type="Proteomes" id="UP000781173">
    <property type="component" value="Unassembled WGS sequence"/>
</dbReference>
<evidence type="ECO:0000313" key="2">
    <source>
        <dbReference type="Proteomes" id="UP000781173"/>
    </source>
</evidence>
<reference evidence="1" key="1">
    <citation type="journal article" date="2022" name="ISME J.">
        <title>A general approach to explore prokaryotic protein glycosylation reveals the unique surface layer modulation of an anammox bacterium.</title>
        <authorList>
            <person name="Pabst M."/>
            <person name="Grouzdev D.S."/>
            <person name="Lawson C.E."/>
            <person name="Kleikamp H.B.C."/>
            <person name="de Ram C."/>
            <person name="Louwen R."/>
            <person name="Lin Y.M."/>
            <person name="Lucker S."/>
            <person name="van Loosdrecht M.C.M."/>
            <person name="Laureni M."/>
        </authorList>
    </citation>
    <scope>NUCLEOTIDE SEQUENCE</scope>
    <source>
        <strain evidence="1">BROCD043</strain>
    </source>
</reference>
<proteinExistence type="predicted"/>
<evidence type="ECO:0008006" key="3">
    <source>
        <dbReference type="Google" id="ProtNLM"/>
    </source>
</evidence>
<comment type="caution">
    <text evidence="1">The sequence shown here is derived from an EMBL/GenBank/DDBJ whole genome shotgun (WGS) entry which is preliminary data.</text>
</comment>
<dbReference type="Gene3D" id="3.50.50.60">
    <property type="entry name" value="FAD/NAD(P)-binding domain"/>
    <property type="match status" value="1"/>
</dbReference>
<organism evidence="1 2">
    <name type="scientific">Candidatus Dojkabacteria bacterium</name>
    <dbReference type="NCBI Taxonomy" id="2099670"/>
    <lineage>
        <taxon>Bacteria</taxon>
        <taxon>Candidatus Dojkabacteria</taxon>
    </lineage>
</organism>
<dbReference type="InterPro" id="IPR036188">
    <property type="entry name" value="FAD/NAD-bd_sf"/>
</dbReference>